<dbReference type="Proteomes" id="UP000266841">
    <property type="component" value="Unassembled WGS sequence"/>
</dbReference>
<reference evidence="2 3" key="1">
    <citation type="journal article" date="2012" name="Genome Biol.">
        <title>Genome and low-iron response of an oceanic diatom adapted to chronic iron limitation.</title>
        <authorList>
            <person name="Lommer M."/>
            <person name="Specht M."/>
            <person name="Roy A.S."/>
            <person name="Kraemer L."/>
            <person name="Andreson R."/>
            <person name="Gutowska M.A."/>
            <person name="Wolf J."/>
            <person name="Bergner S.V."/>
            <person name="Schilhabel M.B."/>
            <person name="Klostermeier U.C."/>
            <person name="Beiko R.G."/>
            <person name="Rosenstiel P."/>
            <person name="Hippler M."/>
            <person name="Laroche J."/>
        </authorList>
    </citation>
    <scope>NUCLEOTIDE SEQUENCE [LARGE SCALE GENOMIC DNA]</scope>
    <source>
        <strain evidence="2 3">CCMP1005</strain>
    </source>
</reference>
<gene>
    <name evidence="2" type="ORF">THAOC_07443</name>
</gene>
<accession>K0T1V8</accession>
<feature type="compositionally biased region" description="Basic and acidic residues" evidence="1">
    <location>
        <begin position="89"/>
        <end position="99"/>
    </location>
</feature>
<dbReference type="AlphaFoldDB" id="K0T1V8"/>
<proteinExistence type="predicted"/>
<keyword evidence="3" id="KW-1185">Reference proteome</keyword>
<comment type="caution">
    <text evidence="2">The sequence shown here is derived from an EMBL/GenBank/DDBJ whole genome shotgun (WGS) entry which is preliminary data.</text>
</comment>
<feature type="region of interest" description="Disordered" evidence="1">
    <location>
        <begin position="1"/>
        <end position="99"/>
    </location>
</feature>
<dbReference type="EMBL" id="AGNL01007587">
    <property type="protein sequence ID" value="EJK71144.1"/>
    <property type="molecule type" value="Genomic_DNA"/>
</dbReference>
<protein>
    <submittedName>
        <fullName evidence="2">Uncharacterized protein</fullName>
    </submittedName>
</protein>
<evidence type="ECO:0000313" key="2">
    <source>
        <dbReference type="EMBL" id="EJK71144.1"/>
    </source>
</evidence>
<feature type="compositionally biased region" description="Basic and acidic residues" evidence="1">
    <location>
        <begin position="29"/>
        <end position="46"/>
    </location>
</feature>
<evidence type="ECO:0000313" key="3">
    <source>
        <dbReference type="Proteomes" id="UP000266841"/>
    </source>
</evidence>
<name>K0T1V8_THAOC</name>
<feature type="compositionally biased region" description="Gly residues" evidence="1">
    <location>
        <begin position="55"/>
        <end position="64"/>
    </location>
</feature>
<organism evidence="2 3">
    <name type="scientific">Thalassiosira oceanica</name>
    <name type="common">Marine diatom</name>
    <dbReference type="NCBI Taxonomy" id="159749"/>
    <lineage>
        <taxon>Eukaryota</taxon>
        <taxon>Sar</taxon>
        <taxon>Stramenopiles</taxon>
        <taxon>Ochrophyta</taxon>
        <taxon>Bacillariophyta</taxon>
        <taxon>Coscinodiscophyceae</taxon>
        <taxon>Thalassiosirophycidae</taxon>
        <taxon>Thalassiosirales</taxon>
        <taxon>Thalassiosiraceae</taxon>
        <taxon>Thalassiosira</taxon>
    </lineage>
</organism>
<sequence length="99" mass="9946">MTGAETGPSGPGGRDASPDPTWARSPTNDGDRNGRGAEAVPPRELDLEAAASGGDEFGNGGGGRPVEDVVIAPPGNEDGSAPEPRPSARRRDLRVDTGG</sequence>
<evidence type="ECO:0000256" key="1">
    <source>
        <dbReference type="SAM" id="MobiDB-lite"/>
    </source>
</evidence>
<feature type="non-terminal residue" evidence="2">
    <location>
        <position position="99"/>
    </location>
</feature>